<reference evidence="3" key="1">
    <citation type="submission" date="2020-04" db="EMBL/GenBank/DDBJ databases">
        <title>Tenacibaculum mesophilum bac2.</title>
        <authorList>
            <person name="Li M."/>
        </authorList>
    </citation>
    <scope>NUCLEOTIDE SEQUENCE</scope>
    <source>
        <strain evidence="3">Bac2</strain>
    </source>
</reference>
<dbReference type="InterPro" id="IPR049236">
    <property type="entry name" value="DUF6850"/>
</dbReference>
<evidence type="ECO:0000259" key="2">
    <source>
        <dbReference type="Pfam" id="PF21012"/>
    </source>
</evidence>
<dbReference type="Pfam" id="PF21012">
    <property type="entry name" value="DUF6850"/>
    <property type="match status" value="1"/>
</dbReference>
<evidence type="ECO:0000313" key="3">
    <source>
        <dbReference type="EMBL" id="UTD15444.1"/>
    </source>
</evidence>
<accession>A0AAE9MNT2</accession>
<dbReference type="AlphaFoldDB" id="A0AAE9MNT2"/>
<gene>
    <name evidence="3" type="ORF">HER15_08185</name>
</gene>
<dbReference type="RefSeq" id="WP_253679067.1">
    <property type="nucleotide sequence ID" value="NZ_CP050861.1"/>
</dbReference>
<dbReference type="Proteomes" id="UP001056837">
    <property type="component" value="Chromosome"/>
</dbReference>
<organism evidence="3 4">
    <name type="scientific">Tenacibaculum mesophilum</name>
    <dbReference type="NCBI Taxonomy" id="104268"/>
    <lineage>
        <taxon>Bacteria</taxon>
        <taxon>Pseudomonadati</taxon>
        <taxon>Bacteroidota</taxon>
        <taxon>Flavobacteriia</taxon>
        <taxon>Flavobacteriales</taxon>
        <taxon>Flavobacteriaceae</taxon>
        <taxon>Tenacibaculum</taxon>
    </lineage>
</organism>
<feature type="signal peptide" evidence="1">
    <location>
        <begin position="1"/>
        <end position="20"/>
    </location>
</feature>
<name>A0AAE9MNT2_9FLAO</name>
<protein>
    <recommendedName>
        <fullName evidence="2">DUF6850 domain-containing protein</fullName>
    </recommendedName>
</protein>
<dbReference type="EMBL" id="CP050861">
    <property type="protein sequence ID" value="UTD15444.1"/>
    <property type="molecule type" value="Genomic_DNA"/>
</dbReference>
<evidence type="ECO:0000256" key="1">
    <source>
        <dbReference type="SAM" id="SignalP"/>
    </source>
</evidence>
<keyword evidence="1" id="KW-0732">Signal</keyword>
<evidence type="ECO:0000313" key="4">
    <source>
        <dbReference type="Proteomes" id="UP001056837"/>
    </source>
</evidence>
<feature type="domain" description="DUF6850" evidence="2">
    <location>
        <begin position="47"/>
        <end position="502"/>
    </location>
</feature>
<feature type="chain" id="PRO_5042120912" description="DUF6850 domain-containing protein" evidence="1">
    <location>
        <begin position="21"/>
        <end position="502"/>
    </location>
</feature>
<sequence>MKIKIIFFCLVLLFSGKFFAQENIKLLQKIKQHNNQKQFYKNIFQNPALMQGFGTRQFSRLKATYSNVANEMYTIQKPRKESGFKISASSFYPIDSTKTVWGKASYSNVEEKNKVWNEAIDYDLIYPYITADSVGGSLSNERYHFLGGYAKTTKKIDFGTQLQYKANLASRSRDPRVKDVSSNFQIKSGVYFKDLFGVDLGLHAGFQKYTQSNDIRFFNQISVPEIYHLNGLGYFNDIVRGTYKSVFYDGSGFNLGMQLQPIKNNDLWLYVNTKQLKISKFLSEVVSTELSSLKSNDINASLVKLFTKKGQTFGVKLMYQVQEKKGLESILSSRTGSTLKIIGQNENYKLNNTTYQVSTLYYKDAEKYFMYFSPYINYQKYKEDYFLIRSYQYVDNLNVGFVSRYTTSVNEKILFSAVVNFNYKAVLKGKSLLRNDNQVSISNMLHQNNELLNSNYINSGVKLKLDYSVAEKINVFVGINTETALVNTAINNLYTISTGVSF</sequence>
<proteinExistence type="predicted"/>